<keyword evidence="1" id="KW-0812">Transmembrane</keyword>
<accession>A0A8H2W663</accession>
<organism evidence="2 3">
    <name type="scientific">Sclerotinia trifoliorum</name>
    <dbReference type="NCBI Taxonomy" id="28548"/>
    <lineage>
        <taxon>Eukaryota</taxon>
        <taxon>Fungi</taxon>
        <taxon>Dikarya</taxon>
        <taxon>Ascomycota</taxon>
        <taxon>Pezizomycotina</taxon>
        <taxon>Leotiomycetes</taxon>
        <taxon>Helotiales</taxon>
        <taxon>Sclerotiniaceae</taxon>
        <taxon>Sclerotinia</taxon>
    </lineage>
</organism>
<dbReference type="OrthoDB" id="194443at2759"/>
<comment type="caution">
    <text evidence="2">The sequence shown here is derived from an EMBL/GenBank/DDBJ whole genome shotgun (WGS) entry which is preliminary data.</text>
</comment>
<evidence type="ECO:0000313" key="3">
    <source>
        <dbReference type="Proteomes" id="UP000624404"/>
    </source>
</evidence>
<name>A0A8H2W663_9HELO</name>
<evidence type="ECO:0000256" key="1">
    <source>
        <dbReference type="SAM" id="Phobius"/>
    </source>
</evidence>
<evidence type="ECO:0000313" key="2">
    <source>
        <dbReference type="EMBL" id="CAD6454242.1"/>
    </source>
</evidence>
<dbReference type="EMBL" id="CAJHIA010000036">
    <property type="protein sequence ID" value="CAD6454242.1"/>
    <property type="molecule type" value="Genomic_DNA"/>
</dbReference>
<proteinExistence type="predicted"/>
<reference evidence="2" key="1">
    <citation type="submission" date="2020-10" db="EMBL/GenBank/DDBJ databases">
        <authorList>
            <person name="Kusch S."/>
        </authorList>
    </citation>
    <scope>NUCLEOTIDE SEQUENCE</scope>
    <source>
        <strain evidence="2">SwB9</strain>
    </source>
</reference>
<protein>
    <submittedName>
        <fullName evidence="2">6360137e-1c05-41b8-82d2-b4938dae7757</fullName>
    </submittedName>
</protein>
<gene>
    <name evidence="2" type="ORF">SCLTRI_LOCUS10104</name>
</gene>
<keyword evidence="3" id="KW-1185">Reference proteome</keyword>
<sequence>MNFIRDYHHNLNRYMEVEHLRYVFAATKTDIEENHLEAFCAALLHHQNDQHYAVVLDILLKVPDAISPYLFHDSDCNYNRERVFFDPRNRKEDDNCRFHNHSDDEDLYLVCDSKPNSLVIISLHSLLNRITPPSATFLGILLLIYYLVFADSRKWLFKNRTSVYNVVERLHATLRIRSRYSSKTFIEVAEA</sequence>
<dbReference type="Proteomes" id="UP000624404">
    <property type="component" value="Unassembled WGS sequence"/>
</dbReference>
<keyword evidence="1" id="KW-0472">Membrane</keyword>
<keyword evidence="1" id="KW-1133">Transmembrane helix</keyword>
<feature type="transmembrane region" description="Helical" evidence="1">
    <location>
        <begin position="130"/>
        <end position="150"/>
    </location>
</feature>
<dbReference type="AlphaFoldDB" id="A0A8H2W663"/>